<name>A0AAZ1XZ30_OREAU</name>
<dbReference type="AlphaFoldDB" id="A0AAZ1XZ30"/>
<dbReference type="Pfam" id="PF04103">
    <property type="entry name" value="CD20"/>
    <property type="match status" value="1"/>
</dbReference>
<dbReference type="InterPro" id="IPR030417">
    <property type="entry name" value="MS4A"/>
</dbReference>
<dbReference type="Proteomes" id="UP000472276">
    <property type="component" value="Unassembled WGS sequence"/>
</dbReference>
<comment type="subcellular location">
    <subcellularLocation>
        <location evidence="1">Membrane</location>
        <topology evidence="1">Multi-pass membrane protein</topology>
    </subcellularLocation>
</comment>
<dbReference type="GO" id="GO:0016020">
    <property type="term" value="C:membrane"/>
    <property type="evidence" value="ECO:0007669"/>
    <property type="project" value="UniProtKB-SubCell"/>
</dbReference>
<protein>
    <submittedName>
        <fullName evidence="7">Uncharacterized protein</fullName>
    </submittedName>
</protein>
<reference evidence="8" key="1">
    <citation type="submission" date="2020-03" db="EMBL/GenBank/DDBJ databases">
        <title>Evolution of repeat sequences and sex chromosomes of tilapia species revealed by chromosome-level genomes.</title>
        <authorList>
            <person name="Xu L."/>
            <person name="Tao W."/>
            <person name="Wang D."/>
            <person name="Zhou Q."/>
        </authorList>
    </citation>
    <scope>NUCLEOTIDE SEQUENCE [LARGE SCALE GENOMIC DNA]</scope>
    <source>
        <strain evidence="8">Israel</strain>
    </source>
</reference>
<keyword evidence="8" id="KW-1185">Reference proteome</keyword>
<accession>A0AAZ1XZ30</accession>
<evidence type="ECO:0000256" key="4">
    <source>
        <dbReference type="ARBA" id="ARBA00022989"/>
    </source>
</evidence>
<dbReference type="Ensembl" id="ENSOABT00000074962.1">
    <property type="protein sequence ID" value="ENSOABP00000073676.1"/>
    <property type="gene ID" value="ENSOABG00000027443.1"/>
</dbReference>
<dbReference type="KEGG" id="oau:116327117"/>
<sequence>MSVTVSKADGVTVLTLTSDPQSPWPPLCQIFKNLCYSPVCCSVSQHLRSLNRASQTVLGTLQIMIGLLNIGFGLILYNTRTSPDIDYLGFPFWLAALFIIFGIVCILSEKYPSPCLVILTVILNLTGVAFAITGIAMYGISLVEIGYWRNYDYNCYSRYNGYNGYNGYNDYWYGRETIRPPSLEEKLLQEKCLEGQAVLVMLLRSISAVMIILSVLELCVVISSAVLGIKALRNKEKGQNKSTDDPELYKPLLEEVTAQPVA</sequence>
<gene>
    <name evidence="7" type="primary">LOC116327117</name>
</gene>
<evidence type="ECO:0000256" key="6">
    <source>
        <dbReference type="SAM" id="Phobius"/>
    </source>
</evidence>
<feature type="transmembrane region" description="Helical" evidence="6">
    <location>
        <begin position="115"/>
        <end position="140"/>
    </location>
</feature>
<feature type="transmembrane region" description="Helical" evidence="6">
    <location>
        <begin position="57"/>
        <end position="78"/>
    </location>
</feature>
<feature type="transmembrane region" description="Helical" evidence="6">
    <location>
        <begin position="206"/>
        <end position="229"/>
    </location>
</feature>
<comment type="similarity">
    <text evidence="2">Belongs to the MS4A family.</text>
</comment>
<evidence type="ECO:0000256" key="1">
    <source>
        <dbReference type="ARBA" id="ARBA00004141"/>
    </source>
</evidence>
<organism evidence="7 8">
    <name type="scientific">Oreochromis aureus</name>
    <name type="common">Israeli tilapia</name>
    <name type="synonym">Chromis aureus</name>
    <dbReference type="NCBI Taxonomy" id="47969"/>
    <lineage>
        <taxon>Eukaryota</taxon>
        <taxon>Metazoa</taxon>
        <taxon>Chordata</taxon>
        <taxon>Craniata</taxon>
        <taxon>Vertebrata</taxon>
        <taxon>Euteleostomi</taxon>
        <taxon>Actinopterygii</taxon>
        <taxon>Neopterygii</taxon>
        <taxon>Teleostei</taxon>
        <taxon>Neoteleostei</taxon>
        <taxon>Acanthomorphata</taxon>
        <taxon>Ovalentaria</taxon>
        <taxon>Cichlomorphae</taxon>
        <taxon>Cichliformes</taxon>
        <taxon>Cichlidae</taxon>
        <taxon>African cichlids</taxon>
        <taxon>Pseudocrenilabrinae</taxon>
        <taxon>Oreochromini</taxon>
        <taxon>Oreochromis</taxon>
    </lineage>
</organism>
<dbReference type="RefSeq" id="XP_039475599.1">
    <property type="nucleotide sequence ID" value="XM_039619665.1"/>
</dbReference>
<reference evidence="7" key="3">
    <citation type="submission" date="2025-09" db="UniProtKB">
        <authorList>
            <consortium name="Ensembl"/>
        </authorList>
    </citation>
    <scope>IDENTIFICATION</scope>
</reference>
<proteinExistence type="inferred from homology"/>
<reference evidence="7" key="2">
    <citation type="submission" date="2025-08" db="UniProtKB">
        <authorList>
            <consortium name="Ensembl"/>
        </authorList>
    </citation>
    <scope>IDENTIFICATION</scope>
</reference>
<keyword evidence="4 6" id="KW-1133">Transmembrane helix</keyword>
<dbReference type="GeneID" id="116327117"/>
<evidence type="ECO:0000313" key="8">
    <source>
        <dbReference type="Proteomes" id="UP000472276"/>
    </source>
</evidence>
<evidence type="ECO:0000256" key="3">
    <source>
        <dbReference type="ARBA" id="ARBA00022692"/>
    </source>
</evidence>
<dbReference type="PANTHER" id="PTHR23320">
    <property type="entry name" value="MEMBRANE-SPANNING 4-DOMAINS SUBFAMILY A MS4A -RELATED"/>
    <property type="match status" value="1"/>
</dbReference>
<dbReference type="InterPro" id="IPR007237">
    <property type="entry name" value="CD20-like"/>
</dbReference>
<feature type="transmembrane region" description="Helical" evidence="6">
    <location>
        <begin position="90"/>
        <end position="108"/>
    </location>
</feature>
<keyword evidence="3 6" id="KW-0812">Transmembrane</keyword>
<evidence type="ECO:0000256" key="5">
    <source>
        <dbReference type="ARBA" id="ARBA00023136"/>
    </source>
</evidence>
<keyword evidence="5 6" id="KW-0472">Membrane</keyword>
<evidence type="ECO:0000313" key="7">
    <source>
        <dbReference type="Ensembl" id="ENSOABP00000073676.1"/>
    </source>
</evidence>
<evidence type="ECO:0000256" key="2">
    <source>
        <dbReference type="ARBA" id="ARBA00009565"/>
    </source>
</evidence>
<dbReference type="PANTHER" id="PTHR23320:SF125">
    <property type="entry name" value="TRANSMEMBRANE PROTEIN 176L.1-RELATED"/>
    <property type="match status" value="1"/>
</dbReference>